<dbReference type="InterPro" id="IPR029058">
    <property type="entry name" value="AB_hydrolase_fold"/>
</dbReference>
<dbReference type="AlphaFoldDB" id="A0AA36DSZ6"/>
<feature type="domain" description="Xaa-Pro dipeptidyl-peptidase C-terminal" evidence="3">
    <location>
        <begin position="342"/>
        <end position="555"/>
    </location>
</feature>
<dbReference type="GO" id="GO:0016788">
    <property type="term" value="F:hydrolase activity, acting on ester bonds"/>
    <property type="evidence" value="ECO:0007669"/>
    <property type="project" value="UniProtKB-ARBA"/>
</dbReference>
<dbReference type="SMART" id="SM00939">
    <property type="entry name" value="PepX_C"/>
    <property type="match status" value="1"/>
</dbReference>
<evidence type="ECO:0000313" key="5">
    <source>
        <dbReference type="Proteomes" id="UP001176961"/>
    </source>
</evidence>
<dbReference type="PANTHER" id="PTHR22946">
    <property type="entry name" value="DIENELACTONE HYDROLASE DOMAIN-CONTAINING PROTEIN-RELATED"/>
    <property type="match status" value="1"/>
</dbReference>
<feature type="region of interest" description="Disordered" evidence="2">
    <location>
        <begin position="40"/>
        <end position="64"/>
    </location>
</feature>
<dbReference type="Gene3D" id="3.40.50.1820">
    <property type="entry name" value="alpha/beta hydrolase"/>
    <property type="match status" value="2"/>
</dbReference>
<keyword evidence="5" id="KW-1185">Reference proteome</keyword>
<evidence type="ECO:0000256" key="1">
    <source>
        <dbReference type="ARBA" id="ARBA00022801"/>
    </source>
</evidence>
<proteinExistence type="predicted"/>
<gene>
    <name evidence="4" type="ORF">CYNAS_LOCUS4227</name>
</gene>
<dbReference type="EMBL" id="CATQJL010000036">
    <property type="protein sequence ID" value="CAJ0592244.1"/>
    <property type="molecule type" value="Genomic_DNA"/>
</dbReference>
<protein>
    <recommendedName>
        <fullName evidence="3">Xaa-Pro dipeptidyl-peptidase C-terminal domain-containing protein</fullName>
    </recommendedName>
</protein>
<comment type="caution">
    <text evidence="4">The sequence shown here is derived from an EMBL/GenBank/DDBJ whole genome shotgun (WGS) entry which is preliminary data.</text>
</comment>
<name>A0AA36DSZ6_CYLNA</name>
<evidence type="ECO:0000256" key="2">
    <source>
        <dbReference type="SAM" id="MobiDB-lite"/>
    </source>
</evidence>
<dbReference type="Proteomes" id="UP001176961">
    <property type="component" value="Unassembled WGS sequence"/>
</dbReference>
<dbReference type="GO" id="GO:0008239">
    <property type="term" value="F:dipeptidyl-peptidase activity"/>
    <property type="evidence" value="ECO:0007669"/>
    <property type="project" value="InterPro"/>
</dbReference>
<dbReference type="Pfam" id="PF08530">
    <property type="entry name" value="PepX_C"/>
    <property type="match status" value="1"/>
</dbReference>
<keyword evidence="1" id="KW-0378">Hydrolase</keyword>
<dbReference type="InterPro" id="IPR050261">
    <property type="entry name" value="FrsA_esterase"/>
</dbReference>
<dbReference type="InterPro" id="IPR000383">
    <property type="entry name" value="Xaa-Pro-like_dom"/>
</dbReference>
<evidence type="ECO:0000313" key="4">
    <source>
        <dbReference type="EMBL" id="CAJ0592244.1"/>
    </source>
</evidence>
<organism evidence="4 5">
    <name type="scientific">Cylicocyclus nassatus</name>
    <name type="common">Nematode worm</name>
    <dbReference type="NCBI Taxonomy" id="53992"/>
    <lineage>
        <taxon>Eukaryota</taxon>
        <taxon>Metazoa</taxon>
        <taxon>Ecdysozoa</taxon>
        <taxon>Nematoda</taxon>
        <taxon>Chromadorea</taxon>
        <taxon>Rhabditida</taxon>
        <taxon>Rhabditina</taxon>
        <taxon>Rhabditomorpha</taxon>
        <taxon>Strongyloidea</taxon>
        <taxon>Strongylidae</taxon>
        <taxon>Cylicocyclus</taxon>
    </lineage>
</organism>
<dbReference type="InterPro" id="IPR013736">
    <property type="entry name" value="Xaa-Pro_dipept_C"/>
</dbReference>
<dbReference type="Gene3D" id="2.60.120.260">
    <property type="entry name" value="Galactose-binding domain-like"/>
    <property type="match status" value="1"/>
</dbReference>
<dbReference type="SUPFAM" id="SSF49785">
    <property type="entry name" value="Galactose-binding domain-like"/>
    <property type="match status" value="1"/>
</dbReference>
<evidence type="ECO:0000259" key="3">
    <source>
        <dbReference type="SMART" id="SM00939"/>
    </source>
</evidence>
<dbReference type="InterPro" id="IPR008979">
    <property type="entry name" value="Galactose-bd-like_sf"/>
</dbReference>
<accession>A0AA36DSZ6</accession>
<sequence>MTSIRAWDPARSAVLRAAGEAASVMLRRKVPATIRTGTVRAVAPPPTGRDDDAQGSAAVAPADRVGPSAWAATVKTTHRTIPSWDGTPLGAFVIEPQDAGSGRYPLLVMPSSWAVPSVEYVGVAQALARRGYVVISYSSRGFWESGGSIDIAGPATVEDVSALIDWALDNTRADPSRIGVSGISYGAGTSLLAAARDPRIKAVAALSGWADLQASLYSNDTPSAQGIALLVAAGLATGRPGAELATINRNVLVGNYQGAVDSLLPVAAQRSPAASIDEINANQPAVFLANAFNDSLFPPGQLVDFFNRLKGPKQLQLRHGDHALNEAFGALGIPNEVYDQVGDWFDHYLKAVANGIDRQPAVQLKSQKGSWSRYPDWKATSDGAVSYGLTAPSGLLLPTGGLAEKGGTTGWNYRIGSGLLTAANLRRGDGLRRAADDQPAAGCLRAWSARRLDGAPEVRLTVTPSRANTTLYAYLYAEDVLGNGQLISHKPYTLRGATPGQPKTLDLRLEASSWNLPAGSRLTLVVDTVDLRYAGISQLGGTVTFSSPAGAPSMLKVPLH</sequence>
<dbReference type="Pfam" id="PF02129">
    <property type="entry name" value="Peptidase_S15"/>
    <property type="match status" value="1"/>
</dbReference>
<reference evidence="4" key="1">
    <citation type="submission" date="2023-07" db="EMBL/GenBank/DDBJ databases">
        <authorList>
            <consortium name="CYATHOMIX"/>
        </authorList>
    </citation>
    <scope>NUCLEOTIDE SEQUENCE</scope>
    <source>
        <strain evidence="4">N/A</strain>
    </source>
</reference>
<dbReference type="SUPFAM" id="SSF53474">
    <property type="entry name" value="alpha/beta-Hydrolases"/>
    <property type="match status" value="1"/>
</dbReference>
<dbReference type="PANTHER" id="PTHR22946:SF9">
    <property type="entry name" value="POLYKETIDE TRANSFERASE AF380"/>
    <property type="match status" value="1"/>
</dbReference>